<name>F9D308_PREDD</name>
<evidence type="ECO:0000256" key="1">
    <source>
        <dbReference type="SAM" id="MobiDB-lite"/>
    </source>
</evidence>
<dbReference type="PATRIC" id="fig|908937.9.peg.1425"/>
<feature type="compositionally biased region" description="Low complexity" evidence="1">
    <location>
        <begin position="363"/>
        <end position="374"/>
    </location>
</feature>
<reference evidence="2" key="3">
    <citation type="submission" date="2012-02" db="EMBL/GenBank/DDBJ databases">
        <title>Complete sequence of chromosome 1 of Prevotella dentalis DSM 3688.</title>
        <authorList>
            <consortium name="US DOE Joint Genome Institute (JGI-PGF)"/>
            <person name="Lucas S."/>
            <person name="Copeland A."/>
            <person name="Lapidus A."/>
            <person name="Glavina del Rio T."/>
            <person name="Dalin E."/>
            <person name="Tice H."/>
            <person name="Bruce D."/>
            <person name="Goodwin L."/>
            <person name="Pitluck S."/>
            <person name="Peters L."/>
            <person name="Mikhailova N."/>
            <person name="Chertkov O."/>
            <person name="Kyrpides N."/>
            <person name="Mavromatis K."/>
            <person name="Ivanova N."/>
            <person name="Brettin T."/>
            <person name="Detter J.C."/>
            <person name="Han C."/>
            <person name="Larimer F."/>
            <person name="Land M."/>
            <person name="Hauser L."/>
            <person name="Markowitz V."/>
            <person name="Cheng J.-F."/>
            <person name="Hugenholtz P."/>
            <person name="Woyke T."/>
            <person name="Wu D."/>
            <person name="Gronow S."/>
            <person name="Wellnitz S."/>
            <person name="Brambilla E."/>
            <person name="Klenk H.-P."/>
            <person name="Eisen J.A."/>
        </authorList>
    </citation>
    <scope>NUCLEOTIDE SEQUENCE</scope>
    <source>
        <strain evidence="2">DSM 3688</strain>
    </source>
</reference>
<protein>
    <submittedName>
        <fullName evidence="3">Uncharacterized protein</fullName>
    </submittedName>
</protein>
<feature type="compositionally biased region" description="Basic and acidic residues" evidence="1">
    <location>
        <begin position="343"/>
        <end position="356"/>
    </location>
</feature>
<organism evidence="3 4">
    <name type="scientific">Prevotella dentalis (strain ATCC 49559 / DSM 3688 / JCM 13448 / NCTC 12043 / ES 2772)</name>
    <name type="common">Mitsuokella dentalis</name>
    <dbReference type="NCBI Taxonomy" id="908937"/>
    <lineage>
        <taxon>Bacteria</taxon>
        <taxon>Pseudomonadati</taxon>
        <taxon>Bacteroidota</taxon>
        <taxon>Bacteroidia</taxon>
        <taxon>Bacteroidales</taxon>
        <taxon>Prevotellaceae</taxon>
        <taxon>Prevotella</taxon>
    </lineage>
</organism>
<dbReference type="Proteomes" id="UP000007820">
    <property type="component" value="Unassembled WGS sequence"/>
</dbReference>
<dbReference type="EMBL" id="AFPW01000015">
    <property type="protein sequence ID" value="EGQ15475.1"/>
    <property type="molecule type" value="Genomic_DNA"/>
</dbReference>
<dbReference type="Proteomes" id="UP000010862">
    <property type="component" value="Chromosome 1"/>
</dbReference>
<feature type="region of interest" description="Disordered" evidence="1">
    <location>
        <begin position="258"/>
        <end position="311"/>
    </location>
</feature>
<evidence type="ECO:0000313" key="3">
    <source>
        <dbReference type="EMBL" id="EGQ15475.1"/>
    </source>
</evidence>
<keyword evidence="5" id="KW-1185">Reference proteome</keyword>
<dbReference type="KEGG" id="pdt:Prede_1360"/>
<dbReference type="AlphaFoldDB" id="F9D308"/>
<feature type="compositionally biased region" description="Polar residues" evidence="1">
    <location>
        <begin position="285"/>
        <end position="300"/>
    </location>
</feature>
<evidence type="ECO:0000313" key="4">
    <source>
        <dbReference type="Proteomes" id="UP000007820"/>
    </source>
</evidence>
<accession>F9D308</accession>
<dbReference type="RefSeq" id="WP_005845292.1">
    <property type="nucleotide sequence ID" value="NC_019960.1"/>
</dbReference>
<proteinExistence type="predicted"/>
<dbReference type="EMBL" id="CP003368">
    <property type="protein sequence ID" value="AGB28677.1"/>
    <property type="molecule type" value="Genomic_DNA"/>
</dbReference>
<dbReference type="HOGENOM" id="CLU_536222_0_0_10"/>
<sequence>MENRFGLTEMTEELVNDILPMGIDLPKNQKNLLATLMYINGIDKKDENGFFYVENKYLMNVLKLSEPTIIGNANKLIEKGLIVRLSGKKHHPSKYNILNDTLKKYTKDFSKTKTLAYQNFSLSNNLEINELNDTLKKYTKDFSKNFSQDKDIEEDKELEEDKEKDKNNNINKIIEKIDIILNLLIIILKEKGSFTMSNLPEKENPSVEISTLMETITSMQENFKQQIEELKQENARLNRRLDNAAKCVKSLQCEIESLKQNNPSTENNTSTEEKPSTEANGIPFSKTSMEEQTNNPTLASVHTEEENPTDEFDLETELALDSIFGKEDKSTEEQNTSMQENPSSEKTDNNPTEERTTFQVEGTNQNENNSSTNEIFDLNPSNEVTLTVAHTDRENALEAKEMPLNAISEQSLDKDKETNNTSTEDENGPNARYYKFGHTVIKECCVLNHSKCMSDLYDREKEMKDHYRKLFKNGEIDDVELRIAFLAINDAKEKVVVKILNSAYRVAV</sequence>
<gene>
    <name evidence="2" type="ordered locus">Prede_1360</name>
    <name evidence="3" type="ORF">HMPREF9136_1236</name>
</gene>
<feature type="region of interest" description="Disordered" evidence="1">
    <location>
        <begin position="396"/>
        <end position="430"/>
    </location>
</feature>
<evidence type="ECO:0000313" key="2">
    <source>
        <dbReference type="EMBL" id="AGB28677.1"/>
    </source>
</evidence>
<reference evidence="5" key="2">
    <citation type="submission" date="2012-02" db="EMBL/GenBank/DDBJ databases">
        <title>Complete sequence of chromosome 1 of Prevotella dentalis DSM 3688.</title>
        <authorList>
            <person name="Lucas S."/>
            <person name="Copeland A."/>
            <person name="Lapidus A."/>
            <person name="Glavina del Rio T."/>
            <person name="Dalin E."/>
            <person name="Tice H."/>
            <person name="Bruce D."/>
            <person name="Goodwin L."/>
            <person name="Pitluck S."/>
            <person name="Peters L."/>
            <person name="Mikhailova N."/>
            <person name="Chertkov O."/>
            <person name="Kyrpides N."/>
            <person name="Mavromatis K."/>
            <person name="Ivanova N."/>
            <person name="Brettin T."/>
            <person name="Detter J.C."/>
            <person name="Han C."/>
            <person name="Larimer F."/>
            <person name="Land M."/>
            <person name="Hauser L."/>
            <person name="Markowitz V."/>
            <person name="Cheng J.-F."/>
            <person name="Hugenholtz P."/>
            <person name="Woyke T."/>
            <person name="Wu D."/>
            <person name="Gronow S."/>
            <person name="Wellnitz S."/>
            <person name="Brambilla E."/>
            <person name="Klenk H.-P."/>
            <person name="Eisen J.A."/>
        </authorList>
    </citation>
    <scope>NUCLEOTIDE SEQUENCE [LARGE SCALE GENOMIC DNA]</scope>
    <source>
        <strain evidence="5">ATCC 49559 / DSM 3688 / JCM 13448 / NCTC 12043 / ES 2772</strain>
    </source>
</reference>
<feature type="compositionally biased region" description="Low complexity" evidence="1">
    <location>
        <begin position="261"/>
        <end position="270"/>
    </location>
</feature>
<evidence type="ECO:0000313" key="5">
    <source>
        <dbReference type="Proteomes" id="UP000010862"/>
    </source>
</evidence>
<feature type="compositionally biased region" description="Polar residues" evidence="1">
    <location>
        <begin position="333"/>
        <end position="342"/>
    </location>
</feature>
<feature type="region of interest" description="Disordered" evidence="1">
    <location>
        <begin position="326"/>
        <end position="382"/>
    </location>
</feature>
<reference evidence="3 4" key="1">
    <citation type="submission" date="2011-04" db="EMBL/GenBank/DDBJ databases">
        <authorList>
            <person name="Muzny D."/>
            <person name="Qin X."/>
            <person name="Deng J."/>
            <person name="Jiang H."/>
            <person name="Liu Y."/>
            <person name="Qu J."/>
            <person name="Song X.-Z."/>
            <person name="Zhang L."/>
            <person name="Thornton R."/>
            <person name="Coyle M."/>
            <person name="Francisco L."/>
            <person name="Jackson L."/>
            <person name="Javaid M."/>
            <person name="Korchina V."/>
            <person name="Kovar C."/>
            <person name="Mata R."/>
            <person name="Mathew T."/>
            <person name="Ngo R."/>
            <person name="Nguyen L."/>
            <person name="Nguyen N."/>
            <person name="Okwuonu G."/>
            <person name="Ongeri F."/>
            <person name="Pham C."/>
            <person name="Simmons D."/>
            <person name="Wilczek-Boney K."/>
            <person name="Hale W."/>
            <person name="Jakkamsetti A."/>
            <person name="Pham P."/>
            <person name="Ruth R."/>
            <person name="San Lucas F."/>
            <person name="Warren J."/>
            <person name="Zhang J."/>
            <person name="Zhao Z."/>
            <person name="Zhou C."/>
            <person name="Zhu D."/>
            <person name="Lee S."/>
            <person name="Bess C."/>
            <person name="Blankenburg K."/>
            <person name="Forbes L."/>
            <person name="Fu Q."/>
            <person name="Gubbala S."/>
            <person name="Hirani K."/>
            <person name="Jayaseelan J.C."/>
            <person name="Lara F."/>
            <person name="Munidasa M."/>
            <person name="Palculict T."/>
            <person name="Patil S."/>
            <person name="Pu L.-L."/>
            <person name="Saada N."/>
            <person name="Tang L."/>
            <person name="Weissenberger G."/>
            <person name="Zhu Y."/>
            <person name="Hemphill L."/>
            <person name="Shang Y."/>
            <person name="Youmans B."/>
            <person name="Ayvaz T."/>
            <person name="Ross M."/>
            <person name="Santibanez J."/>
            <person name="Aqrawi P."/>
            <person name="Gross S."/>
            <person name="Joshi V."/>
            <person name="Fowler G."/>
            <person name="Nazareth L."/>
            <person name="Reid J."/>
            <person name="Worley K."/>
            <person name="Petrosino J."/>
            <person name="Highlander S."/>
            <person name="Gibbs R."/>
        </authorList>
    </citation>
    <scope>NUCLEOTIDE SEQUENCE [LARGE SCALE GENOMIC DNA]</scope>
    <source>
        <strain evidence="3 4">DSM 3688</strain>
    </source>
</reference>